<protein>
    <submittedName>
        <fullName evidence="1">Tetratricopeptide (TPR) repeat protein</fullName>
    </submittedName>
</protein>
<sequence length="211" mass="24253">MRPTRRVISAPTLLPGRDQADWLSRLVISEKGRRVGFIQGYDPETLREVIDREAVYERLVEVSRQRSFPDQLEQVWLFKVLGELDEALEISERTVRLARMSGTRRDLLHARIIHATVNQHRGAYTAAEAELTACIEEAEGQRWERISALAHSHRGKARYDAGDYDGAREDFKRELFLRQELGADDEQLEITMGFIEAAERKRSTSRGLFAS</sequence>
<dbReference type="Proteomes" id="UP001519362">
    <property type="component" value="Unassembled WGS sequence"/>
</dbReference>
<evidence type="ECO:0000313" key="1">
    <source>
        <dbReference type="EMBL" id="MBP2436535.1"/>
    </source>
</evidence>
<dbReference type="Gene3D" id="1.25.40.10">
    <property type="entry name" value="Tetratricopeptide repeat domain"/>
    <property type="match status" value="1"/>
</dbReference>
<dbReference type="InterPro" id="IPR011990">
    <property type="entry name" value="TPR-like_helical_dom_sf"/>
</dbReference>
<reference evidence="1 2" key="1">
    <citation type="submission" date="2021-03" db="EMBL/GenBank/DDBJ databases">
        <title>Sequencing the genomes of 1000 actinobacteria strains.</title>
        <authorList>
            <person name="Klenk H.-P."/>
        </authorList>
    </citation>
    <scope>NUCLEOTIDE SEQUENCE [LARGE SCALE GENOMIC DNA]</scope>
    <source>
        <strain evidence="1 2">DSM 24221</strain>
    </source>
</reference>
<gene>
    <name evidence="1" type="ORF">JOF34_001121</name>
</gene>
<proteinExistence type="predicted"/>
<keyword evidence="2" id="KW-1185">Reference proteome</keyword>
<dbReference type="SUPFAM" id="SSF48452">
    <property type="entry name" value="TPR-like"/>
    <property type="match status" value="1"/>
</dbReference>
<dbReference type="RefSeq" id="WP_245324914.1">
    <property type="nucleotide sequence ID" value="NZ_CP049253.1"/>
</dbReference>
<organism evidence="1 2">
    <name type="scientific">Microbacterium amylolyticum</name>
    <dbReference type="NCBI Taxonomy" id="936337"/>
    <lineage>
        <taxon>Bacteria</taxon>
        <taxon>Bacillati</taxon>
        <taxon>Actinomycetota</taxon>
        <taxon>Actinomycetes</taxon>
        <taxon>Micrococcales</taxon>
        <taxon>Microbacteriaceae</taxon>
        <taxon>Microbacterium</taxon>
    </lineage>
</organism>
<dbReference type="EMBL" id="JAGIOL010000001">
    <property type="protein sequence ID" value="MBP2436535.1"/>
    <property type="molecule type" value="Genomic_DNA"/>
</dbReference>
<accession>A0ABS4ZGX6</accession>
<name>A0ABS4ZGX6_9MICO</name>
<evidence type="ECO:0000313" key="2">
    <source>
        <dbReference type="Proteomes" id="UP001519362"/>
    </source>
</evidence>
<comment type="caution">
    <text evidence="1">The sequence shown here is derived from an EMBL/GenBank/DDBJ whole genome shotgun (WGS) entry which is preliminary data.</text>
</comment>